<proteinExistence type="predicted"/>
<organism evidence="2 3">
    <name type="scientific">Flavobacterium branchiophilum (strain FL-15)</name>
    <dbReference type="NCBI Taxonomy" id="1034807"/>
    <lineage>
        <taxon>Bacteria</taxon>
        <taxon>Pseudomonadati</taxon>
        <taxon>Bacteroidota</taxon>
        <taxon>Flavobacteriia</taxon>
        <taxon>Flavobacteriales</taxon>
        <taxon>Flavobacteriaceae</taxon>
        <taxon>Flavobacterium</taxon>
    </lineage>
</organism>
<dbReference type="KEGG" id="fbr:FBFL15_0812"/>
<dbReference type="STRING" id="1034807.FBFL15_0812"/>
<dbReference type="AlphaFoldDB" id="G2Z6S4"/>
<sequence length="60" mass="6926">MKKLRFPIMALAAFGVIWQQNKAQQNIYILCICVVVFMYGMMQLSGKTPSKNIQKDDEKD</sequence>
<keyword evidence="1" id="KW-0472">Membrane</keyword>
<accession>G2Z6S4</accession>
<evidence type="ECO:0000313" key="2">
    <source>
        <dbReference type="EMBL" id="CCB68916.1"/>
    </source>
</evidence>
<name>G2Z6S4_FLABF</name>
<reference evidence="2 3" key="1">
    <citation type="journal article" date="2011" name="Appl. Environ. Microbiol.">
        <title>Complete genome sequence of the fish pathogen Flavobacterium branchiophilum.</title>
        <authorList>
            <consortium name="1:IP"/>
            <consortium name="Microbial Evolutionary Genomics,F-75015 Paris"/>
            <consortium name="France 2:CNRS"/>
            <consortium name="URA2171"/>
            <consortium name="F-75015 Paris,France 3:Unite de Virologie et Immunologie Mol."/>
            <consortium name="INRA,78352 Jouy en Josas Cedex"/>
            <consortium name="France. 4:Unite de Mathemathique"/>
            <consortium name="Informatique et Genome,INRA"/>
            <consortium name="78352 Jouy en Josas Cedex"/>
            <consortium name="France. 5:CEA/Genoscope"/>
            <consortium name="Evry"/>
            <consortium name="France"/>
            <person name="Touchon M."/>
            <person name="Barbier P."/>
            <person name="Bernardet J.F."/>
            <person name="Loux V."/>
            <person name="Vacherie B."/>
            <person name="Barbe V."/>
            <person name="Rocha E.P."/>
            <person name="Duchaud E."/>
        </authorList>
    </citation>
    <scope>NUCLEOTIDE SEQUENCE [LARGE SCALE GENOMIC DNA]</scope>
    <source>
        <strain evidence="2 3">FL-15</strain>
    </source>
</reference>
<evidence type="ECO:0000256" key="1">
    <source>
        <dbReference type="SAM" id="Phobius"/>
    </source>
</evidence>
<dbReference type="RefSeq" id="WP_014083392.1">
    <property type="nucleotide sequence ID" value="NC_016001.1"/>
</dbReference>
<gene>
    <name evidence="2" type="ordered locus">FBFL15_0812</name>
</gene>
<dbReference type="HOGENOM" id="CLU_2934727_0_0_10"/>
<dbReference type="Proteomes" id="UP000009186">
    <property type="component" value="Chromosome"/>
</dbReference>
<evidence type="ECO:0000313" key="3">
    <source>
        <dbReference type="Proteomes" id="UP000009186"/>
    </source>
</evidence>
<protein>
    <submittedName>
        <fullName evidence="2">Uncharacterized protein</fullName>
    </submittedName>
</protein>
<feature type="transmembrane region" description="Helical" evidence="1">
    <location>
        <begin position="25"/>
        <end position="42"/>
    </location>
</feature>
<keyword evidence="1" id="KW-0812">Transmembrane</keyword>
<dbReference type="EMBL" id="FQ859183">
    <property type="protein sequence ID" value="CCB68916.1"/>
    <property type="molecule type" value="Genomic_DNA"/>
</dbReference>
<keyword evidence="3" id="KW-1185">Reference proteome</keyword>
<keyword evidence="1" id="KW-1133">Transmembrane helix</keyword>